<dbReference type="InterPro" id="IPR015500">
    <property type="entry name" value="Peptidase_S8_subtilisin-rel"/>
</dbReference>
<dbReference type="SUPFAM" id="SSF52743">
    <property type="entry name" value="Subtilisin-like"/>
    <property type="match status" value="1"/>
</dbReference>
<keyword evidence="2 5" id="KW-0645">Protease</keyword>
<dbReference type="InterPro" id="IPR023827">
    <property type="entry name" value="Peptidase_S8_Asp-AS"/>
</dbReference>
<keyword evidence="3 5" id="KW-0378">Hydrolase</keyword>
<comment type="similarity">
    <text evidence="1 5">Belongs to the peptidase S8 family.</text>
</comment>
<dbReference type="EMBL" id="JAEPBG010000031">
    <property type="protein sequence ID" value="MBK4738942.1"/>
    <property type="molecule type" value="Genomic_DNA"/>
</dbReference>
<feature type="chain" id="PRO_5037290538" evidence="6">
    <location>
        <begin position="28"/>
        <end position="415"/>
    </location>
</feature>
<feature type="active site" description="Charge relay system" evidence="5">
    <location>
        <position position="351"/>
    </location>
</feature>
<dbReference type="Pfam" id="PF00082">
    <property type="entry name" value="Peptidase_S8"/>
    <property type="match status" value="1"/>
</dbReference>
<accession>A0A934W8Q9</accession>
<keyword evidence="6" id="KW-0732">Signal</keyword>
<name>A0A934W8Q9_9BURK</name>
<feature type="signal peptide" evidence="6">
    <location>
        <begin position="1"/>
        <end position="27"/>
    </location>
</feature>
<evidence type="ECO:0000256" key="6">
    <source>
        <dbReference type="SAM" id="SignalP"/>
    </source>
</evidence>
<dbReference type="GO" id="GO:0006508">
    <property type="term" value="P:proteolysis"/>
    <property type="evidence" value="ECO:0007669"/>
    <property type="project" value="UniProtKB-KW"/>
</dbReference>
<evidence type="ECO:0000256" key="1">
    <source>
        <dbReference type="ARBA" id="ARBA00011073"/>
    </source>
</evidence>
<feature type="active site" description="Charge relay system" evidence="5">
    <location>
        <position position="202"/>
    </location>
</feature>
<dbReference type="Proteomes" id="UP000622890">
    <property type="component" value="Unassembled WGS sequence"/>
</dbReference>
<organism evidence="8 9">
    <name type="scientific">Noviherbaspirillum pedocola</name>
    <dbReference type="NCBI Taxonomy" id="2801341"/>
    <lineage>
        <taxon>Bacteria</taxon>
        <taxon>Pseudomonadati</taxon>
        <taxon>Pseudomonadota</taxon>
        <taxon>Betaproteobacteria</taxon>
        <taxon>Burkholderiales</taxon>
        <taxon>Oxalobacteraceae</taxon>
        <taxon>Noviherbaspirillum</taxon>
    </lineage>
</organism>
<dbReference type="PROSITE" id="PS51892">
    <property type="entry name" value="SUBTILASE"/>
    <property type="match status" value="1"/>
</dbReference>
<dbReference type="PANTHER" id="PTHR43806">
    <property type="entry name" value="PEPTIDASE S8"/>
    <property type="match status" value="1"/>
</dbReference>
<sequence>MKPWPRRMLIALGLALTLAGCALGQAAAPGIPLEPGTVRLLVMLKAPPPHFRPDAGPAGYGAADWNAQRRIAAGLARDHGFTLADDWPMPVLGLHCFVLKPLDAKRAASLANALSRDLRVEWTQPVQRFHAMEADGSSDPLYPLQPAARLWQLSRLHQTATGRGVSVAVIDSGVDAAHPDLEGQVAWEENFVDDGKPGAEAHGTAVAGIIAAREGNGMGIAGIAPAARLYALRACWQQRDGGTACDSFTLAKALQAAILRGAQVINLSLAGPEDRLLRELLDQAAARGIKLVAAADVQLPDGGFPASHPAAIAVAGAPIPEAMRARVLLAPAKDVPSTLPGARFGFVSGASFAAPHVSGLLALLTQLRPELTPRQARQAMSGTAGQVDACAALQRVGQACACSCIASRAPDDGRH</sequence>
<evidence type="ECO:0000259" key="7">
    <source>
        <dbReference type="Pfam" id="PF00082"/>
    </source>
</evidence>
<keyword evidence="4 5" id="KW-0720">Serine protease</keyword>
<dbReference type="PROSITE" id="PS51257">
    <property type="entry name" value="PROKAR_LIPOPROTEIN"/>
    <property type="match status" value="1"/>
</dbReference>
<gene>
    <name evidence="8" type="ORF">JJB74_30380</name>
</gene>
<proteinExistence type="inferred from homology"/>
<keyword evidence="9" id="KW-1185">Reference proteome</keyword>
<dbReference type="PANTHER" id="PTHR43806:SF11">
    <property type="entry name" value="CEREVISIN-RELATED"/>
    <property type="match status" value="1"/>
</dbReference>
<evidence type="ECO:0000256" key="2">
    <source>
        <dbReference type="ARBA" id="ARBA00022670"/>
    </source>
</evidence>
<dbReference type="InterPro" id="IPR036852">
    <property type="entry name" value="Peptidase_S8/S53_dom_sf"/>
</dbReference>
<dbReference type="PROSITE" id="PS00137">
    <property type="entry name" value="SUBTILASE_HIS"/>
    <property type="match status" value="1"/>
</dbReference>
<dbReference type="PROSITE" id="PS00136">
    <property type="entry name" value="SUBTILASE_ASP"/>
    <property type="match status" value="1"/>
</dbReference>
<evidence type="ECO:0000256" key="3">
    <source>
        <dbReference type="ARBA" id="ARBA00022801"/>
    </source>
</evidence>
<evidence type="ECO:0000313" key="8">
    <source>
        <dbReference type="EMBL" id="MBK4738942.1"/>
    </source>
</evidence>
<dbReference type="InterPro" id="IPR022398">
    <property type="entry name" value="Peptidase_S8_His-AS"/>
</dbReference>
<evidence type="ECO:0000256" key="5">
    <source>
        <dbReference type="PROSITE-ProRule" id="PRU01240"/>
    </source>
</evidence>
<dbReference type="InterPro" id="IPR050131">
    <property type="entry name" value="Peptidase_S8_subtilisin-like"/>
</dbReference>
<dbReference type="Gene3D" id="3.40.50.200">
    <property type="entry name" value="Peptidase S8/S53 domain"/>
    <property type="match status" value="1"/>
</dbReference>
<dbReference type="PRINTS" id="PR00723">
    <property type="entry name" value="SUBTILISIN"/>
</dbReference>
<reference evidence="8" key="1">
    <citation type="submission" date="2021-01" db="EMBL/GenBank/DDBJ databases">
        <title>Genome sequence of strain Noviherbaspirillum sp. DKR-6.</title>
        <authorList>
            <person name="Chaudhary D.K."/>
        </authorList>
    </citation>
    <scope>NUCLEOTIDE SEQUENCE</scope>
    <source>
        <strain evidence="8">DKR-6</strain>
    </source>
</reference>
<evidence type="ECO:0000313" key="9">
    <source>
        <dbReference type="Proteomes" id="UP000622890"/>
    </source>
</evidence>
<dbReference type="RefSeq" id="WP_200598313.1">
    <property type="nucleotide sequence ID" value="NZ_JAEPBG010000031.1"/>
</dbReference>
<comment type="caution">
    <text evidence="8">The sequence shown here is derived from an EMBL/GenBank/DDBJ whole genome shotgun (WGS) entry which is preliminary data.</text>
</comment>
<feature type="active site" description="Charge relay system" evidence="5">
    <location>
        <position position="171"/>
    </location>
</feature>
<dbReference type="InterPro" id="IPR000209">
    <property type="entry name" value="Peptidase_S8/S53_dom"/>
</dbReference>
<dbReference type="GO" id="GO:0004252">
    <property type="term" value="F:serine-type endopeptidase activity"/>
    <property type="evidence" value="ECO:0007669"/>
    <property type="project" value="UniProtKB-UniRule"/>
</dbReference>
<dbReference type="AlphaFoldDB" id="A0A934W8Q9"/>
<evidence type="ECO:0000256" key="4">
    <source>
        <dbReference type="ARBA" id="ARBA00022825"/>
    </source>
</evidence>
<feature type="domain" description="Peptidase S8/S53" evidence="7">
    <location>
        <begin position="162"/>
        <end position="391"/>
    </location>
</feature>
<protein>
    <submittedName>
        <fullName evidence="8">S8 family serine peptidase</fullName>
    </submittedName>
</protein>